<evidence type="ECO:0000256" key="1">
    <source>
        <dbReference type="ARBA" id="ARBA00023125"/>
    </source>
</evidence>
<sequence>MTACDPPGPADRVSRPPKRLKATPTETNPLLHPSPLRPACKAKDRLLLWAPVRPRSALDSKTTLSRSDIQCIYDVITHAWADSTKETYGSGLLAFHIFCDHKSIPESDRTPTIPSVISAFISALAGSYSGSTVSNYVSGIKAWHTVHGLKWTLNDSETDALLKAASSLAPPQSRRPPREPYTVDMMVSIRSHLDLTSPLHAAVFACLTTAFYATARVGELTTKTLHSFDPLSHIKPSDVQIERDRQGNAVTNFHLPKSKSAPSGEDINWARQDGPSDPHAAFENHLKVNSPPHGGPLFAYHKGKSHKPLTKSKFLSVLASSLKASGRPPLQGHGIRIGSTLEYLLRNIPFDVVKVKGRWASDAFLVYLRRHAQILAPYMQAQPSLHESFLKLTLPPVR</sequence>
<dbReference type="EMBL" id="KN819365">
    <property type="protein sequence ID" value="KIJ12347.1"/>
    <property type="molecule type" value="Genomic_DNA"/>
</dbReference>
<evidence type="ECO:0000256" key="3">
    <source>
        <dbReference type="SAM" id="MobiDB-lite"/>
    </source>
</evidence>
<dbReference type="InterPro" id="IPR013762">
    <property type="entry name" value="Integrase-like_cat_sf"/>
</dbReference>
<dbReference type="SUPFAM" id="SSF56349">
    <property type="entry name" value="DNA breaking-rejoining enzymes"/>
    <property type="match status" value="1"/>
</dbReference>
<evidence type="ECO:0000313" key="4">
    <source>
        <dbReference type="EMBL" id="KIJ12347.1"/>
    </source>
</evidence>
<proteinExistence type="predicted"/>
<reference evidence="5" key="2">
    <citation type="submission" date="2015-01" db="EMBL/GenBank/DDBJ databases">
        <title>Evolutionary Origins and Diversification of the Mycorrhizal Mutualists.</title>
        <authorList>
            <consortium name="DOE Joint Genome Institute"/>
            <consortium name="Mycorrhizal Genomics Consortium"/>
            <person name="Kohler A."/>
            <person name="Kuo A."/>
            <person name="Nagy L.G."/>
            <person name="Floudas D."/>
            <person name="Copeland A."/>
            <person name="Barry K.W."/>
            <person name="Cichocki N."/>
            <person name="Veneault-Fourrey C."/>
            <person name="LaButti K."/>
            <person name="Lindquist E.A."/>
            <person name="Lipzen A."/>
            <person name="Lundell T."/>
            <person name="Morin E."/>
            <person name="Murat C."/>
            <person name="Riley R."/>
            <person name="Ohm R."/>
            <person name="Sun H."/>
            <person name="Tunlid A."/>
            <person name="Henrissat B."/>
            <person name="Grigoriev I.V."/>
            <person name="Hibbett D.S."/>
            <person name="Martin F."/>
        </authorList>
    </citation>
    <scope>NUCLEOTIDE SEQUENCE [LARGE SCALE GENOMIC DNA]</scope>
    <source>
        <strain evidence="5">ATCC 200175</strain>
    </source>
</reference>
<dbReference type="InterPro" id="IPR010998">
    <property type="entry name" value="Integrase_recombinase_N"/>
</dbReference>
<keyword evidence="1" id="KW-0238">DNA-binding</keyword>
<evidence type="ECO:0008006" key="6">
    <source>
        <dbReference type="Google" id="ProtNLM"/>
    </source>
</evidence>
<dbReference type="GO" id="GO:0015074">
    <property type="term" value="P:DNA integration"/>
    <property type="evidence" value="ECO:0007669"/>
    <property type="project" value="InterPro"/>
</dbReference>
<dbReference type="PANTHER" id="PTHR34605">
    <property type="entry name" value="PHAGE_INTEGRASE DOMAIN-CONTAINING PROTEIN"/>
    <property type="match status" value="1"/>
</dbReference>
<dbReference type="SUPFAM" id="SSF47823">
    <property type="entry name" value="lambda integrase-like, N-terminal domain"/>
    <property type="match status" value="1"/>
</dbReference>
<evidence type="ECO:0000256" key="2">
    <source>
        <dbReference type="ARBA" id="ARBA00023172"/>
    </source>
</evidence>
<dbReference type="Proteomes" id="UP000053647">
    <property type="component" value="Unassembled WGS sequence"/>
</dbReference>
<evidence type="ECO:0000313" key="5">
    <source>
        <dbReference type="Proteomes" id="UP000053647"/>
    </source>
</evidence>
<dbReference type="InterPro" id="IPR011010">
    <property type="entry name" value="DNA_brk_join_enz"/>
</dbReference>
<dbReference type="OrthoDB" id="2678913at2759"/>
<reference evidence="4 5" key="1">
    <citation type="submission" date="2014-06" db="EMBL/GenBank/DDBJ databases">
        <authorList>
            <consortium name="DOE Joint Genome Institute"/>
            <person name="Kuo A."/>
            <person name="Kohler A."/>
            <person name="Nagy L.G."/>
            <person name="Floudas D."/>
            <person name="Copeland A."/>
            <person name="Barry K.W."/>
            <person name="Cichocki N."/>
            <person name="Veneault-Fourrey C."/>
            <person name="LaButti K."/>
            <person name="Lindquist E.A."/>
            <person name="Lipzen A."/>
            <person name="Lundell T."/>
            <person name="Morin E."/>
            <person name="Murat C."/>
            <person name="Sun H."/>
            <person name="Tunlid A."/>
            <person name="Henrissat B."/>
            <person name="Grigoriev I.V."/>
            <person name="Hibbett D.S."/>
            <person name="Martin F."/>
            <person name="Nordberg H.P."/>
            <person name="Cantor M.N."/>
            <person name="Hua S.X."/>
        </authorList>
    </citation>
    <scope>NUCLEOTIDE SEQUENCE [LARGE SCALE GENOMIC DNA]</scope>
    <source>
        <strain evidence="4 5">ATCC 200175</strain>
    </source>
</reference>
<feature type="region of interest" description="Disordered" evidence="3">
    <location>
        <begin position="1"/>
        <end position="35"/>
    </location>
</feature>
<accession>A0A0C9TXK2</accession>
<dbReference type="GO" id="GO:0006310">
    <property type="term" value="P:DNA recombination"/>
    <property type="evidence" value="ECO:0007669"/>
    <property type="project" value="UniProtKB-KW"/>
</dbReference>
<dbReference type="AlphaFoldDB" id="A0A0C9TXK2"/>
<keyword evidence="2" id="KW-0233">DNA recombination</keyword>
<gene>
    <name evidence="4" type="ORF">PAXINDRAFT_83112</name>
</gene>
<protein>
    <recommendedName>
        <fullName evidence="6">DNA breaking-rejoining enzyme</fullName>
    </recommendedName>
</protein>
<dbReference type="Gene3D" id="1.10.443.10">
    <property type="entry name" value="Intergrase catalytic core"/>
    <property type="match status" value="1"/>
</dbReference>
<dbReference type="GO" id="GO:0003677">
    <property type="term" value="F:DNA binding"/>
    <property type="evidence" value="ECO:0007669"/>
    <property type="project" value="UniProtKB-KW"/>
</dbReference>
<dbReference type="InterPro" id="IPR052925">
    <property type="entry name" value="Phage_Integrase-like_Recomb"/>
</dbReference>
<keyword evidence="5" id="KW-1185">Reference proteome</keyword>
<organism evidence="4 5">
    <name type="scientific">Paxillus involutus ATCC 200175</name>
    <dbReference type="NCBI Taxonomy" id="664439"/>
    <lineage>
        <taxon>Eukaryota</taxon>
        <taxon>Fungi</taxon>
        <taxon>Dikarya</taxon>
        <taxon>Basidiomycota</taxon>
        <taxon>Agaricomycotina</taxon>
        <taxon>Agaricomycetes</taxon>
        <taxon>Agaricomycetidae</taxon>
        <taxon>Boletales</taxon>
        <taxon>Paxilineae</taxon>
        <taxon>Paxillaceae</taxon>
        <taxon>Paxillus</taxon>
    </lineage>
</organism>
<name>A0A0C9TXK2_PAXIN</name>
<dbReference type="PANTHER" id="PTHR34605:SF3">
    <property type="entry name" value="P CELL-TYPE AGGLUTINATION PROTEIN MAP4-LIKE-RELATED"/>
    <property type="match status" value="1"/>
</dbReference>
<dbReference type="HOGENOM" id="CLU_003292_2_2_1"/>
<dbReference type="Gene3D" id="1.10.150.130">
    <property type="match status" value="1"/>
</dbReference>